<protein>
    <submittedName>
        <fullName evidence="3">Uncharacterized protein</fullName>
    </submittedName>
</protein>
<accession>A0A369VPC6</accession>
<sequence length="231" mass="25493">MKHSLVVVLATISFSTPAIAGTKLWGDFESGMTPQQVVEVAAKIPGVSGAKIKQKKDRVEVDVSHGMYSKFEVAGKKSRLSFTFRNEKLFAVNISPEPYEFGTPGCIQGGVQAFRYYDQLLQTKYQRNYDPTPNIDDSQIDVMIARANLASLSKERYNVPVDSMAAGYTDGKVQIINRVRFAFLTVGLCGRQGNLRGSTTLSYMDKSDFEAAAKQNQSNRDQAVTNLGKDL</sequence>
<dbReference type="Proteomes" id="UP000253918">
    <property type="component" value="Unassembled WGS sequence"/>
</dbReference>
<keyword evidence="4" id="KW-1185">Reference proteome</keyword>
<feature type="signal peptide" evidence="2">
    <location>
        <begin position="1"/>
        <end position="20"/>
    </location>
</feature>
<keyword evidence="2" id="KW-0732">Signal</keyword>
<evidence type="ECO:0000313" key="3">
    <source>
        <dbReference type="EMBL" id="RDE04246.1"/>
    </source>
</evidence>
<dbReference type="EMBL" id="QQNB01000005">
    <property type="protein sequence ID" value="RDE04246.1"/>
    <property type="molecule type" value="Genomic_DNA"/>
</dbReference>
<gene>
    <name evidence="3" type="ORF">DVW87_16555</name>
</gene>
<feature type="chain" id="PRO_5016744397" evidence="2">
    <location>
        <begin position="21"/>
        <end position="231"/>
    </location>
</feature>
<proteinExistence type="predicted"/>
<dbReference type="RefSeq" id="WP_114688918.1">
    <property type="nucleotide sequence ID" value="NZ_QQNB01000005.1"/>
</dbReference>
<dbReference type="AlphaFoldDB" id="A0A369VPC6"/>
<feature type="compositionally biased region" description="Polar residues" evidence="1">
    <location>
        <begin position="214"/>
        <end position="225"/>
    </location>
</feature>
<reference evidence="3 4" key="1">
    <citation type="submission" date="2018-07" db="EMBL/GenBank/DDBJ databases">
        <title>a novel species of Sphingomonas isolated from the rhizosphere soil of Araceae plant.</title>
        <authorList>
            <person name="Zhiyong W."/>
            <person name="Qinglan Z."/>
            <person name="Zhiwei F."/>
            <person name="Ding X."/>
            <person name="Gejiao W."/>
            <person name="Shixue Z."/>
        </authorList>
    </citation>
    <scope>NUCLEOTIDE SEQUENCE [LARGE SCALE GENOMIC DNA]</scope>
    <source>
        <strain evidence="3 4">WZY 27</strain>
    </source>
</reference>
<evidence type="ECO:0000256" key="2">
    <source>
        <dbReference type="SAM" id="SignalP"/>
    </source>
</evidence>
<organism evidence="3 4">
    <name type="scientific">Sphingomonas aracearum</name>
    <dbReference type="NCBI Taxonomy" id="2283317"/>
    <lineage>
        <taxon>Bacteria</taxon>
        <taxon>Pseudomonadati</taxon>
        <taxon>Pseudomonadota</taxon>
        <taxon>Alphaproteobacteria</taxon>
        <taxon>Sphingomonadales</taxon>
        <taxon>Sphingomonadaceae</taxon>
        <taxon>Sphingomonas</taxon>
    </lineage>
</organism>
<name>A0A369VPC6_9SPHN</name>
<evidence type="ECO:0000256" key="1">
    <source>
        <dbReference type="SAM" id="MobiDB-lite"/>
    </source>
</evidence>
<feature type="region of interest" description="Disordered" evidence="1">
    <location>
        <begin position="212"/>
        <end position="231"/>
    </location>
</feature>
<dbReference type="OrthoDB" id="9818959at2"/>
<comment type="caution">
    <text evidence="3">The sequence shown here is derived from an EMBL/GenBank/DDBJ whole genome shotgun (WGS) entry which is preliminary data.</text>
</comment>
<evidence type="ECO:0000313" key="4">
    <source>
        <dbReference type="Proteomes" id="UP000253918"/>
    </source>
</evidence>